<dbReference type="InterPro" id="IPR043128">
    <property type="entry name" value="Rev_trsase/Diguanyl_cyclase"/>
</dbReference>
<accession>A0ABU0LIU7</accession>
<dbReference type="RefSeq" id="WP_237345844.1">
    <property type="nucleotide sequence ID" value="NZ_JABWGX010000013.1"/>
</dbReference>
<dbReference type="SMART" id="SM00267">
    <property type="entry name" value="GGDEF"/>
    <property type="match status" value="1"/>
</dbReference>
<keyword evidence="3" id="KW-1133">Transmembrane helix</keyword>
<keyword evidence="3" id="KW-0472">Membrane</keyword>
<keyword evidence="6" id="KW-1185">Reference proteome</keyword>
<reference evidence="5 6" key="1">
    <citation type="submission" date="2023-07" db="EMBL/GenBank/DDBJ databases">
        <title>Genomic Encyclopedia of Type Strains, Phase IV (KMG-IV): sequencing the most valuable type-strain genomes for metagenomic binning, comparative biology and taxonomic classification.</title>
        <authorList>
            <person name="Goeker M."/>
        </authorList>
    </citation>
    <scope>NUCLEOTIDE SEQUENCE [LARGE SCALE GENOMIC DNA]</scope>
    <source>
        <strain evidence="5 6">DSM 3770</strain>
    </source>
</reference>
<dbReference type="NCBIfam" id="TIGR00254">
    <property type="entry name" value="GGDEF"/>
    <property type="match status" value="1"/>
</dbReference>
<evidence type="ECO:0000256" key="3">
    <source>
        <dbReference type="SAM" id="Phobius"/>
    </source>
</evidence>
<dbReference type="CDD" id="cd01949">
    <property type="entry name" value="GGDEF"/>
    <property type="match status" value="1"/>
</dbReference>
<name>A0ABU0LIU7_XANAG</name>
<feature type="transmembrane region" description="Helical" evidence="3">
    <location>
        <begin position="84"/>
        <end position="101"/>
    </location>
</feature>
<comment type="catalytic activity">
    <reaction evidence="2">
        <text>2 GTP = 3',3'-c-di-GMP + 2 diphosphate</text>
        <dbReference type="Rhea" id="RHEA:24898"/>
        <dbReference type="ChEBI" id="CHEBI:33019"/>
        <dbReference type="ChEBI" id="CHEBI:37565"/>
        <dbReference type="ChEBI" id="CHEBI:58805"/>
        <dbReference type="EC" id="2.7.7.65"/>
    </reaction>
</comment>
<evidence type="ECO:0000313" key="6">
    <source>
        <dbReference type="Proteomes" id="UP001241747"/>
    </source>
</evidence>
<dbReference type="Proteomes" id="UP001241747">
    <property type="component" value="Unassembled WGS sequence"/>
</dbReference>
<feature type="transmembrane region" description="Helical" evidence="3">
    <location>
        <begin position="177"/>
        <end position="199"/>
    </location>
</feature>
<feature type="transmembrane region" description="Helical" evidence="3">
    <location>
        <begin position="113"/>
        <end position="131"/>
    </location>
</feature>
<dbReference type="PANTHER" id="PTHR45138">
    <property type="entry name" value="REGULATORY COMPONENTS OF SENSORY TRANSDUCTION SYSTEM"/>
    <property type="match status" value="1"/>
</dbReference>
<dbReference type="Pfam" id="PF00990">
    <property type="entry name" value="GGDEF"/>
    <property type="match status" value="1"/>
</dbReference>
<dbReference type="EMBL" id="JAUSVY010000012">
    <property type="protein sequence ID" value="MDQ0507070.1"/>
    <property type="molecule type" value="Genomic_DNA"/>
</dbReference>
<dbReference type="InterPro" id="IPR000160">
    <property type="entry name" value="GGDEF_dom"/>
</dbReference>
<dbReference type="PANTHER" id="PTHR45138:SF9">
    <property type="entry name" value="DIGUANYLATE CYCLASE DGCM-RELATED"/>
    <property type="match status" value="1"/>
</dbReference>
<organism evidence="5 6">
    <name type="scientific">Xanthobacter agilis</name>
    <dbReference type="NCBI Taxonomy" id="47492"/>
    <lineage>
        <taxon>Bacteria</taxon>
        <taxon>Pseudomonadati</taxon>
        <taxon>Pseudomonadota</taxon>
        <taxon>Alphaproteobacteria</taxon>
        <taxon>Hyphomicrobiales</taxon>
        <taxon>Xanthobacteraceae</taxon>
        <taxon>Xanthobacter</taxon>
    </lineage>
</organism>
<dbReference type="InterPro" id="IPR050469">
    <property type="entry name" value="Diguanylate_Cyclase"/>
</dbReference>
<dbReference type="InterPro" id="IPR029787">
    <property type="entry name" value="Nucleotide_cyclase"/>
</dbReference>
<feature type="domain" description="GGDEF" evidence="4">
    <location>
        <begin position="243"/>
        <end position="372"/>
    </location>
</feature>
<comment type="caution">
    <text evidence="5">The sequence shown here is derived from an EMBL/GenBank/DDBJ whole genome shotgun (WGS) entry which is preliminary data.</text>
</comment>
<dbReference type="EC" id="2.7.7.65" evidence="1"/>
<feature type="transmembrane region" description="Helical" evidence="3">
    <location>
        <begin position="143"/>
        <end position="165"/>
    </location>
</feature>
<protein>
    <recommendedName>
        <fullName evidence="1">diguanylate cyclase</fullName>
        <ecNumber evidence="1">2.7.7.65</ecNumber>
    </recommendedName>
</protein>
<dbReference type="SUPFAM" id="SSF55073">
    <property type="entry name" value="Nucleotide cyclase"/>
    <property type="match status" value="1"/>
</dbReference>
<gene>
    <name evidence="5" type="ORF">QOZ94_003886</name>
</gene>
<dbReference type="PROSITE" id="PS50887">
    <property type="entry name" value="GGDEF"/>
    <property type="match status" value="1"/>
</dbReference>
<feature type="transmembrane region" description="Helical" evidence="3">
    <location>
        <begin position="57"/>
        <end position="77"/>
    </location>
</feature>
<dbReference type="Gene3D" id="3.30.70.270">
    <property type="match status" value="1"/>
</dbReference>
<keyword evidence="3" id="KW-0812">Transmembrane</keyword>
<evidence type="ECO:0000256" key="2">
    <source>
        <dbReference type="ARBA" id="ARBA00034247"/>
    </source>
</evidence>
<evidence type="ECO:0000259" key="4">
    <source>
        <dbReference type="PROSITE" id="PS50887"/>
    </source>
</evidence>
<proteinExistence type="predicted"/>
<evidence type="ECO:0000256" key="1">
    <source>
        <dbReference type="ARBA" id="ARBA00012528"/>
    </source>
</evidence>
<sequence length="382" mass="41085">MNMAVAVLFAASYVTIALLNPGNRAPIWFAASYGVGMLTPMAQLGLAYSGWTTPFGFLVYFSFALALLLMVPALAVFYRQSPPWRLLAAIASYTFFTVAVLSQLHRNSWAYELLYQSPYMLAMLACVGVILHRSRRRTSDLLLAAMFALLALHFPVKAVVAVRIGTGAAVTNYIDSTYALISQVSSGIMLVATGLVLLIKALQSVILEKQADAETDPLSGVANRRGFDMRAERMLAGAAPQRRPVSLLILDLDRFKAINDTYGHGAGDAAIRAFGAMLMRTLPPSALVARIGGEEFAVLLDRTGEEAAQLHAETLRLATATCAEDGAPAFTVSIGVTEIGPPYEMKAAITRADAALYEAKEGGRNRVVCAPRRHLQAVSAQL</sequence>
<evidence type="ECO:0000313" key="5">
    <source>
        <dbReference type="EMBL" id="MDQ0507070.1"/>
    </source>
</evidence>